<proteinExistence type="predicted"/>
<organism evidence="1 2">
    <name type="scientific">Brevibacillus parabrevis</name>
    <dbReference type="NCBI Taxonomy" id="54914"/>
    <lineage>
        <taxon>Bacteria</taxon>
        <taxon>Bacillati</taxon>
        <taxon>Bacillota</taxon>
        <taxon>Bacilli</taxon>
        <taxon>Bacillales</taxon>
        <taxon>Paenibacillaceae</taxon>
        <taxon>Brevibacillus</taxon>
    </lineage>
</organism>
<keyword evidence="2" id="KW-1185">Reference proteome</keyword>
<accession>A0A4Y3PPH8</accession>
<comment type="caution">
    <text evidence="1">The sequence shown here is derived from an EMBL/GenBank/DDBJ whole genome shotgun (WGS) entry which is preliminary data.</text>
</comment>
<evidence type="ECO:0000313" key="2">
    <source>
        <dbReference type="Proteomes" id="UP000316882"/>
    </source>
</evidence>
<name>A0A4Y3PPH8_BREPA</name>
<reference evidence="1 2" key="1">
    <citation type="submission" date="2019-06" db="EMBL/GenBank/DDBJ databases">
        <title>Whole genome shotgun sequence of Brevibacillus parabrevis NBRC 12334.</title>
        <authorList>
            <person name="Hosoyama A."/>
            <person name="Uohara A."/>
            <person name="Ohji S."/>
            <person name="Ichikawa N."/>
        </authorList>
    </citation>
    <scope>NUCLEOTIDE SEQUENCE [LARGE SCALE GENOMIC DNA]</scope>
    <source>
        <strain evidence="1 2">NBRC 12334</strain>
    </source>
</reference>
<dbReference type="AlphaFoldDB" id="A0A4Y3PPH8"/>
<dbReference type="Gene3D" id="2.40.50.230">
    <property type="entry name" value="Gp5 N-terminal domain"/>
    <property type="match status" value="1"/>
</dbReference>
<dbReference type="InterPro" id="IPR037026">
    <property type="entry name" value="Vgr_OB-fold_dom_sf"/>
</dbReference>
<dbReference type="EMBL" id="BJMH01000037">
    <property type="protein sequence ID" value="GEB35313.1"/>
    <property type="molecule type" value="Genomic_DNA"/>
</dbReference>
<dbReference type="Proteomes" id="UP000316882">
    <property type="component" value="Unassembled WGS sequence"/>
</dbReference>
<evidence type="ECO:0000313" key="1">
    <source>
        <dbReference type="EMBL" id="GEB35313.1"/>
    </source>
</evidence>
<sequence length="76" mass="7962">MIEVGIVSSVNVEIGAARVAFPGRDNTVSPELSVMKTAWPVKPGDVVICFYTATGRTTDGFVLGPYYSKDDPPGGG</sequence>
<gene>
    <name evidence="1" type="ORF">BPA01_48930</name>
</gene>
<protein>
    <submittedName>
        <fullName evidence="1">Uncharacterized protein</fullName>
    </submittedName>
</protein>